<dbReference type="Pfam" id="PF13683">
    <property type="entry name" value="rve_3"/>
    <property type="match status" value="1"/>
</dbReference>
<dbReference type="InterPro" id="IPR012337">
    <property type="entry name" value="RNaseH-like_sf"/>
</dbReference>
<keyword evidence="3" id="KW-1185">Reference proteome</keyword>
<reference evidence="2 3" key="1">
    <citation type="submission" date="2024-06" db="EMBL/GenBank/DDBJ databases">
        <title>The Natural Products Discovery Center: Release of the First 8490 Sequenced Strains for Exploring Actinobacteria Biosynthetic Diversity.</title>
        <authorList>
            <person name="Kalkreuter E."/>
            <person name="Kautsar S.A."/>
            <person name="Yang D."/>
            <person name="Bader C.D."/>
            <person name="Teijaro C.N."/>
            <person name="Fluegel L."/>
            <person name="Davis C.M."/>
            <person name="Simpson J.R."/>
            <person name="Lauterbach L."/>
            <person name="Steele A.D."/>
            <person name="Gui C."/>
            <person name="Meng S."/>
            <person name="Li G."/>
            <person name="Viehrig K."/>
            <person name="Ye F."/>
            <person name="Su P."/>
            <person name="Kiefer A.F."/>
            <person name="Nichols A."/>
            <person name="Cepeda A.J."/>
            <person name="Yan W."/>
            <person name="Fan B."/>
            <person name="Jiang Y."/>
            <person name="Adhikari A."/>
            <person name="Zheng C.-J."/>
            <person name="Schuster L."/>
            <person name="Cowan T.M."/>
            <person name="Smanski M.J."/>
            <person name="Chevrette M.G."/>
            <person name="De Carvalho L.P.S."/>
            <person name="Shen B."/>
        </authorList>
    </citation>
    <scope>NUCLEOTIDE SEQUENCE [LARGE SCALE GENOMIC DNA]</scope>
    <source>
        <strain evidence="2 3">NPDC050100</strain>
    </source>
</reference>
<name>A0ABV3GTV9_MICGL</name>
<proteinExistence type="predicted"/>
<feature type="domain" description="Integrase catalytic" evidence="1">
    <location>
        <begin position="80"/>
        <end position="259"/>
    </location>
</feature>
<organism evidence="2 3">
    <name type="scientific">Microtetraspora glauca</name>
    <dbReference type="NCBI Taxonomy" id="1996"/>
    <lineage>
        <taxon>Bacteria</taxon>
        <taxon>Bacillati</taxon>
        <taxon>Actinomycetota</taxon>
        <taxon>Actinomycetes</taxon>
        <taxon>Streptosporangiales</taxon>
        <taxon>Streptosporangiaceae</taxon>
        <taxon>Microtetraspora</taxon>
    </lineage>
</organism>
<dbReference type="SUPFAM" id="SSF46689">
    <property type="entry name" value="Homeodomain-like"/>
    <property type="match status" value="1"/>
</dbReference>
<protein>
    <submittedName>
        <fullName evidence="2">Integrase core domain-containing protein</fullName>
    </submittedName>
</protein>
<sequence>MRPDTVLRWHRDLLRRRHAAASAPRQRGRPRTLRSIRALVLRLARENSSWGYRRMHGELAALGITVAASTIWEILKEHGIDPSPDRAASTWAAFLRSQAGALLACDFFEVRTVTGARLYVLAVIEHATRRVRILGVTAHPTGQWVTQVGRNLVMDLQDAGSTARFLIRDRDAKFTAAFDAVLADAGIRLVKSGVRMPRMNSIMERWIQTCRRELLDRTLIWNPHHLLHALREFETFYNEHRPHRALRQAAPLRPLPDPSTDLARTTAFDIRRYERLGGTLNEYRHTA</sequence>
<dbReference type="PROSITE" id="PS50994">
    <property type="entry name" value="INTEGRASE"/>
    <property type="match status" value="1"/>
</dbReference>
<dbReference type="RefSeq" id="WP_358142397.1">
    <property type="nucleotide sequence ID" value="NZ_JBFALK010000042.1"/>
</dbReference>
<gene>
    <name evidence="2" type="ORF">AB0I59_41260</name>
</gene>
<dbReference type="InterPro" id="IPR036397">
    <property type="entry name" value="RNaseH_sf"/>
</dbReference>
<dbReference type="Gene3D" id="3.30.420.10">
    <property type="entry name" value="Ribonuclease H-like superfamily/Ribonuclease H"/>
    <property type="match status" value="1"/>
</dbReference>
<evidence type="ECO:0000313" key="3">
    <source>
        <dbReference type="Proteomes" id="UP001551675"/>
    </source>
</evidence>
<dbReference type="InterPro" id="IPR009057">
    <property type="entry name" value="Homeodomain-like_sf"/>
</dbReference>
<dbReference type="Proteomes" id="UP001551675">
    <property type="component" value="Unassembled WGS sequence"/>
</dbReference>
<evidence type="ECO:0000259" key="1">
    <source>
        <dbReference type="PROSITE" id="PS50994"/>
    </source>
</evidence>
<dbReference type="SUPFAM" id="SSF53098">
    <property type="entry name" value="Ribonuclease H-like"/>
    <property type="match status" value="1"/>
</dbReference>
<dbReference type="InterPro" id="IPR001584">
    <property type="entry name" value="Integrase_cat-core"/>
</dbReference>
<comment type="caution">
    <text evidence="2">The sequence shown here is derived from an EMBL/GenBank/DDBJ whole genome shotgun (WGS) entry which is preliminary data.</text>
</comment>
<evidence type="ECO:0000313" key="2">
    <source>
        <dbReference type="EMBL" id="MEV0975059.1"/>
    </source>
</evidence>
<accession>A0ABV3GTV9</accession>
<dbReference type="EMBL" id="JBFALK010000042">
    <property type="protein sequence ID" value="MEV0975059.1"/>
    <property type="molecule type" value="Genomic_DNA"/>
</dbReference>